<dbReference type="Proteomes" id="UP000617402">
    <property type="component" value="Unassembled WGS sequence"/>
</dbReference>
<evidence type="ECO:0008006" key="3">
    <source>
        <dbReference type="Google" id="ProtNLM"/>
    </source>
</evidence>
<reference evidence="1 2" key="1">
    <citation type="submission" date="2020-07" db="EMBL/GenBank/DDBJ databases">
        <title>Draft whole-genome sequence of Heliobacterium chlorum DSM 3682, type strain.</title>
        <authorList>
            <person name="Kyndt J.A."/>
            <person name="Meyer T.E."/>
            <person name="Imhoff J.F."/>
        </authorList>
    </citation>
    <scope>NUCLEOTIDE SEQUENCE [LARGE SCALE GENOMIC DNA]</scope>
    <source>
        <strain evidence="1 2">DSM 3682</strain>
    </source>
</reference>
<sequence length="118" mass="13523">MSFYHTGPQKMSPRAAEFFRKNMLWRSSFFLPEHREGTIAGRHASLAEQLTAPSEVKKEEMEYILSSAMRNRREVRIRLQDGKWLSAIPVTAAGGVLFVVDMGVDREVRLNEIIDVVE</sequence>
<comment type="caution">
    <text evidence="1">The sequence shown here is derived from an EMBL/GenBank/DDBJ whole genome shotgun (WGS) entry which is preliminary data.</text>
</comment>
<accession>A0ABR7T057</accession>
<dbReference type="RefSeq" id="WP_188038722.1">
    <property type="nucleotide sequence ID" value="NZ_JACVHF010000002.1"/>
</dbReference>
<name>A0ABR7T057_HELCL</name>
<keyword evidence="2" id="KW-1185">Reference proteome</keyword>
<evidence type="ECO:0000313" key="1">
    <source>
        <dbReference type="EMBL" id="MBC9783567.1"/>
    </source>
</evidence>
<evidence type="ECO:0000313" key="2">
    <source>
        <dbReference type="Proteomes" id="UP000617402"/>
    </source>
</evidence>
<gene>
    <name evidence="1" type="ORF">H1S01_03445</name>
</gene>
<proteinExistence type="predicted"/>
<organism evidence="1 2">
    <name type="scientific">Heliobacterium chlorum</name>
    <dbReference type="NCBI Taxonomy" id="2698"/>
    <lineage>
        <taxon>Bacteria</taxon>
        <taxon>Bacillati</taxon>
        <taxon>Bacillota</taxon>
        <taxon>Clostridia</taxon>
        <taxon>Eubacteriales</taxon>
        <taxon>Heliobacteriaceae</taxon>
        <taxon>Heliobacterium</taxon>
    </lineage>
</organism>
<dbReference type="EMBL" id="JACVHF010000002">
    <property type="protein sequence ID" value="MBC9783567.1"/>
    <property type="molecule type" value="Genomic_DNA"/>
</dbReference>
<protein>
    <recommendedName>
        <fullName evidence="3">YolD-like protein</fullName>
    </recommendedName>
</protein>